<evidence type="ECO:0000256" key="3">
    <source>
        <dbReference type="ARBA" id="ARBA00006597"/>
    </source>
</evidence>
<feature type="compositionally biased region" description="Gly residues" evidence="12">
    <location>
        <begin position="1"/>
        <end position="11"/>
    </location>
</feature>
<evidence type="ECO:0000256" key="7">
    <source>
        <dbReference type="ARBA" id="ARBA00023014"/>
    </source>
</evidence>
<gene>
    <name evidence="14" type="ORF">GCM10010515_52660</name>
</gene>
<dbReference type="GO" id="GO:0045892">
    <property type="term" value="P:negative regulation of DNA-templated transcription"/>
    <property type="evidence" value="ECO:0007669"/>
    <property type="project" value="TreeGrafter"/>
</dbReference>
<keyword evidence="4" id="KW-0004">4Fe-4S</keyword>
<keyword evidence="6" id="KW-0408">Iron</keyword>
<evidence type="ECO:0000256" key="11">
    <source>
        <dbReference type="ARBA" id="ARBA00023163"/>
    </source>
</evidence>
<evidence type="ECO:0000256" key="10">
    <source>
        <dbReference type="ARBA" id="ARBA00023157"/>
    </source>
</evidence>
<dbReference type="EMBL" id="BMWD01000020">
    <property type="protein sequence ID" value="GGX78229.1"/>
    <property type="molecule type" value="Genomic_DNA"/>
</dbReference>
<reference evidence="14" key="2">
    <citation type="submission" date="2020-09" db="EMBL/GenBank/DDBJ databases">
        <authorList>
            <person name="Sun Q."/>
            <person name="Ohkuma M."/>
        </authorList>
    </citation>
    <scope>NUCLEOTIDE SEQUENCE</scope>
    <source>
        <strain evidence="14">JCM 4956</strain>
    </source>
</reference>
<feature type="compositionally biased region" description="Basic and acidic residues" evidence="12">
    <location>
        <begin position="13"/>
        <end position="23"/>
    </location>
</feature>
<comment type="subcellular location">
    <subcellularLocation>
        <location evidence="2">Cytoplasm</location>
    </subcellularLocation>
</comment>
<evidence type="ECO:0000256" key="4">
    <source>
        <dbReference type="ARBA" id="ARBA00022485"/>
    </source>
</evidence>
<comment type="caution">
    <text evidence="14">The sequence shown here is derived from an EMBL/GenBank/DDBJ whole genome shotgun (WGS) entry which is preliminary data.</text>
</comment>
<dbReference type="GO" id="GO:0045454">
    <property type="term" value="P:cell redox homeostasis"/>
    <property type="evidence" value="ECO:0007669"/>
    <property type="project" value="TreeGrafter"/>
</dbReference>
<evidence type="ECO:0000256" key="5">
    <source>
        <dbReference type="ARBA" id="ARBA00022723"/>
    </source>
</evidence>
<evidence type="ECO:0000256" key="9">
    <source>
        <dbReference type="ARBA" id="ARBA00023125"/>
    </source>
</evidence>
<dbReference type="GO" id="GO:0046872">
    <property type="term" value="F:metal ion binding"/>
    <property type="evidence" value="ECO:0007669"/>
    <property type="project" value="UniProtKB-KW"/>
</dbReference>
<dbReference type="InterPro" id="IPR003482">
    <property type="entry name" value="Whib"/>
</dbReference>
<accession>A0A918NL95</accession>
<keyword evidence="8" id="KW-0805">Transcription regulation</keyword>
<dbReference type="AlphaFoldDB" id="A0A918NL95"/>
<dbReference type="GO" id="GO:0047134">
    <property type="term" value="F:protein-disulfide reductase [NAD(P)H] activity"/>
    <property type="evidence" value="ECO:0007669"/>
    <property type="project" value="TreeGrafter"/>
</dbReference>
<organism evidence="14 15">
    <name type="scientific">Streptomyces fructofermentans</name>
    <dbReference type="NCBI Taxonomy" id="152141"/>
    <lineage>
        <taxon>Bacteria</taxon>
        <taxon>Bacillati</taxon>
        <taxon>Actinomycetota</taxon>
        <taxon>Actinomycetes</taxon>
        <taxon>Kitasatosporales</taxon>
        <taxon>Streptomycetaceae</taxon>
        <taxon>Streptomyces</taxon>
    </lineage>
</organism>
<comment type="cofactor">
    <cofactor evidence="1">
        <name>[4Fe-4S] cluster</name>
        <dbReference type="ChEBI" id="CHEBI:49883"/>
    </cofactor>
</comment>
<dbReference type="Proteomes" id="UP000645555">
    <property type="component" value="Unassembled WGS sequence"/>
</dbReference>
<sequence length="173" mass="19285">MNTSTTGGGTLGRNRDQSWRSVDRRADGRSRAWELYALCRNEDPELWFSNRTRAVARALCHACEVLEECRAAVMRREEGLPECDRGGIVAGLTGPQRHALEKRRRRAPVLPPEPRSQTGPSRLPGEPAPCGTRAAYQRHVRRGEPVDDACRVANARSVSHYRRTGTTLLRATG</sequence>
<keyword evidence="5" id="KW-0479">Metal-binding</keyword>
<evidence type="ECO:0000256" key="12">
    <source>
        <dbReference type="SAM" id="MobiDB-lite"/>
    </source>
</evidence>
<evidence type="ECO:0000256" key="6">
    <source>
        <dbReference type="ARBA" id="ARBA00023004"/>
    </source>
</evidence>
<name>A0A918NL95_9ACTN</name>
<dbReference type="GO" id="GO:0003677">
    <property type="term" value="F:DNA binding"/>
    <property type="evidence" value="ECO:0007669"/>
    <property type="project" value="UniProtKB-KW"/>
</dbReference>
<evidence type="ECO:0000256" key="8">
    <source>
        <dbReference type="ARBA" id="ARBA00023015"/>
    </source>
</evidence>
<feature type="domain" description="4Fe-4S Wbl-type" evidence="13">
    <location>
        <begin position="38"/>
        <end position="99"/>
    </location>
</feature>
<feature type="region of interest" description="Disordered" evidence="12">
    <location>
        <begin position="94"/>
        <end position="131"/>
    </location>
</feature>
<evidence type="ECO:0000313" key="14">
    <source>
        <dbReference type="EMBL" id="GGX78229.1"/>
    </source>
</evidence>
<evidence type="ECO:0000256" key="1">
    <source>
        <dbReference type="ARBA" id="ARBA00001966"/>
    </source>
</evidence>
<dbReference type="Pfam" id="PF02467">
    <property type="entry name" value="Whib"/>
    <property type="match status" value="1"/>
</dbReference>
<keyword evidence="10" id="KW-1015">Disulfide bond</keyword>
<proteinExistence type="inferred from homology"/>
<evidence type="ECO:0000259" key="13">
    <source>
        <dbReference type="PROSITE" id="PS51674"/>
    </source>
</evidence>
<evidence type="ECO:0000256" key="2">
    <source>
        <dbReference type="ARBA" id="ARBA00004496"/>
    </source>
</evidence>
<dbReference type="GO" id="GO:0005737">
    <property type="term" value="C:cytoplasm"/>
    <property type="evidence" value="ECO:0007669"/>
    <property type="project" value="UniProtKB-SubCell"/>
</dbReference>
<feature type="region of interest" description="Disordered" evidence="12">
    <location>
        <begin position="1"/>
        <end position="23"/>
    </location>
</feature>
<dbReference type="PROSITE" id="PS51674">
    <property type="entry name" value="4FE4S_WBL"/>
    <property type="match status" value="1"/>
</dbReference>
<keyword evidence="15" id="KW-1185">Reference proteome</keyword>
<keyword evidence="9" id="KW-0238">DNA-binding</keyword>
<dbReference type="PANTHER" id="PTHR38839">
    <property type="entry name" value="TRANSCRIPTIONAL REGULATOR WHID-RELATED"/>
    <property type="match status" value="1"/>
</dbReference>
<reference evidence="14" key="1">
    <citation type="journal article" date="2014" name="Int. J. Syst. Evol. Microbiol.">
        <title>Complete genome sequence of Corynebacterium casei LMG S-19264T (=DSM 44701T), isolated from a smear-ripened cheese.</title>
        <authorList>
            <consortium name="US DOE Joint Genome Institute (JGI-PGF)"/>
            <person name="Walter F."/>
            <person name="Albersmeier A."/>
            <person name="Kalinowski J."/>
            <person name="Ruckert C."/>
        </authorList>
    </citation>
    <scope>NUCLEOTIDE SEQUENCE</scope>
    <source>
        <strain evidence="14">JCM 4956</strain>
    </source>
</reference>
<evidence type="ECO:0000313" key="15">
    <source>
        <dbReference type="Proteomes" id="UP000645555"/>
    </source>
</evidence>
<comment type="similarity">
    <text evidence="3">Belongs to the WhiB family.</text>
</comment>
<dbReference type="GO" id="GO:0051539">
    <property type="term" value="F:4 iron, 4 sulfur cluster binding"/>
    <property type="evidence" value="ECO:0007669"/>
    <property type="project" value="UniProtKB-KW"/>
</dbReference>
<keyword evidence="11" id="KW-0804">Transcription</keyword>
<dbReference type="RefSeq" id="WP_190038044.1">
    <property type="nucleotide sequence ID" value="NZ_BMWD01000020.1"/>
</dbReference>
<dbReference type="InterPro" id="IPR034768">
    <property type="entry name" value="4FE4S_WBL"/>
</dbReference>
<keyword evidence="7" id="KW-0411">Iron-sulfur</keyword>
<protein>
    <recommendedName>
        <fullName evidence="13">4Fe-4S Wbl-type domain-containing protein</fullName>
    </recommendedName>
</protein>